<dbReference type="SMART" id="SM00448">
    <property type="entry name" value="REC"/>
    <property type="match status" value="1"/>
</dbReference>
<protein>
    <submittedName>
        <fullName evidence="4">Response regulator</fullName>
    </submittedName>
</protein>
<dbReference type="PANTHER" id="PTHR44591:SF3">
    <property type="entry name" value="RESPONSE REGULATORY DOMAIN-CONTAINING PROTEIN"/>
    <property type="match status" value="1"/>
</dbReference>
<dbReference type="PROSITE" id="PS50110">
    <property type="entry name" value="RESPONSE_REGULATORY"/>
    <property type="match status" value="1"/>
</dbReference>
<dbReference type="InterPro" id="IPR001789">
    <property type="entry name" value="Sig_transdc_resp-reg_receiver"/>
</dbReference>
<feature type="domain" description="Response regulatory" evidence="3">
    <location>
        <begin position="107"/>
        <end position="223"/>
    </location>
</feature>
<dbReference type="AlphaFoldDB" id="A0A928ZRY0"/>
<name>A0A928ZRY0_LEPEC</name>
<accession>A0A928ZRY0</accession>
<dbReference type="EMBL" id="JADEXP010000004">
    <property type="protein sequence ID" value="MBE9065277.1"/>
    <property type="molecule type" value="Genomic_DNA"/>
</dbReference>
<evidence type="ECO:0000256" key="2">
    <source>
        <dbReference type="PROSITE-ProRule" id="PRU00169"/>
    </source>
</evidence>
<dbReference type="Proteomes" id="UP000615026">
    <property type="component" value="Unassembled WGS sequence"/>
</dbReference>
<dbReference type="Pfam" id="PF00072">
    <property type="entry name" value="Response_reg"/>
    <property type="match status" value="1"/>
</dbReference>
<keyword evidence="1 2" id="KW-0597">Phosphoprotein</keyword>
<reference evidence="4" key="1">
    <citation type="submission" date="2020-10" db="EMBL/GenBank/DDBJ databases">
        <authorList>
            <person name="Castelo-Branco R."/>
            <person name="Eusebio N."/>
            <person name="Adriana R."/>
            <person name="Vieira A."/>
            <person name="Brugerolle De Fraissinette N."/>
            <person name="Rezende De Castro R."/>
            <person name="Schneider M.P."/>
            <person name="Vasconcelos V."/>
            <person name="Leao P.N."/>
        </authorList>
    </citation>
    <scope>NUCLEOTIDE SEQUENCE</scope>
    <source>
        <strain evidence="4">LEGE 11479</strain>
    </source>
</reference>
<evidence type="ECO:0000256" key="1">
    <source>
        <dbReference type="ARBA" id="ARBA00022553"/>
    </source>
</evidence>
<comment type="caution">
    <text evidence="4">The sequence shown here is derived from an EMBL/GenBank/DDBJ whole genome shotgun (WGS) entry which is preliminary data.</text>
</comment>
<sequence length="229" mass="25239">MTSPYQQISCPDSTRLNQPVTNGQLNQALLSMLAQLMQKNSIYQVAFLLKQDSLKVAQLLYPYIQQQIFVLTSPIFPLDKLPSVPADVSPQATPQALSVQEAKKTSKIVCIDDSPAMLDTLRKYLEADGFDVATVENPMESMSTLFAMKPDMILMDVSMPGINGRRLCEILRRSSAFKDLPIIIVSSNTNVLDKVKAESSGATDYLQKPFSKVDLLAMIKAHLKVAASV</sequence>
<gene>
    <name evidence="4" type="ORF">IQ260_01270</name>
</gene>
<evidence type="ECO:0000259" key="3">
    <source>
        <dbReference type="PROSITE" id="PS50110"/>
    </source>
</evidence>
<dbReference type="InterPro" id="IPR011006">
    <property type="entry name" value="CheY-like_superfamily"/>
</dbReference>
<dbReference type="RefSeq" id="WP_193990086.1">
    <property type="nucleotide sequence ID" value="NZ_JADEXP010000004.1"/>
</dbReference>
<dbReference type="SUPFAM" id="SSF52172">
    <property type="entry name" value="CheY-like"/>
    <property type="match status" value="1"/>
</dbReference>
<evidence type="ECO:0000313" key="5">
    <source>
        <dbReference type="Proteomes" id="UP000615026"/>
    </source>
</evidence>
<dbReference type="InterPro" id="IPR050595">
    <property type="entry name" value="Bact_response_regulator"/>
</dbReference>
<dbReference type="Gene3D" id="3.40.50.2300">
    <property type="match status" value="1"/>
</dbReference>
<evidence type="ECO:0000313" key="4">
    <source>
        <dbReference type="EMBL" id="MBE9065277.1"/>
    </source>
</evidence>
<feature type="modified residue" description="4-aspartylphosphate" evidence="2">
    <location>
        <position position="156"/>
    </location>
</feature>
<organism evidence="4 5">
    <name type="scientific">Leptolyngbya cf. ectocarpi LEGE 11479</name>
    <dbReference type="NCBI Taxonomy" id="1828722"/>
    <lineage>
        <taxon>Bacteria</taxon>
        <taxon>Bacillati</taxon>
        <taxon>Cyanobacteriota</taxon>
        <taxon>Cyanophyceae</taxon>
        <taxon>Leptolyngbyales</taxon>
        <taxon>Leptolyngbyaceae</taxon>
        <taxon>Leptolyngbya group</taxon>
        <taxon>Leptolyngbya</taxon>
    </lineage>
</organism>
<dbReference type="PANTHER" id="PTHR44591">
    <property type="entry name" value="STRESS RESPONSE REGULATOR PROTEIN 1"/>
    <property type="match status" value="1"/>
</dbReference>
<proteinExistence type="predicted"/>
<dbReference type="GO" id="GO:0000160">
    <property type="term" value="P:phosphorelay signal transduction system"/>
    <property type="evidence" value="ECO:0007669"/>
    <property type="project" value="InterPro"/>
</dbReference>
<keyword evidence="5" id="KW-1185">Reference proteome</keyword>